<dbReference type="Proteomes" id="UP001283361">
    <property type="component" value="Unassembled WGS sequence"/>
</dbReference>
<name>A0AAE0Y682_9GAST</name>
<proteinExistence type="predicted"/>
<evidence type="ECO:0000313" key="3">
    <source>
        <dbReference type="Proteomes" id="UP001283361"/>
    </source>
</evidence>
<dbReference type="EMBL" id="JAWDGP010006855">
    <property type="protein sequence ID" value="KAK3734320.1"/>
    <property type="molecule type" value="Genomic_DNA"/>
</dbReference>
<dbReference type="AlphaFoldDB" id="A0AAE0Y682"/>
<evidence type="ECO:0000256" key="1">
    <source>
        <dbReference type="SAM" id="MobiDB-lite"/>
    </source>
</evidence>
<sequence>MQPHANQYLNSQRSVKISRTASPNQRHAANGCVQISLVNCRVSCNGVRSPLVQDEQLVGDVCFPGNEERSVPPSGVKSLVLSYLGLVSLPHVVRTEALTGSRRVFISVPDSHYVRPRGGYPWTRPELWADGRTRPNVICHGVRPCCSLIQADDGSVLGVHSDSPEWKREEQKIMA</sequence>
<accession>A0AAE0Y682</accession>
<evidence type="ECO:0000313" key="2">
    <source>
        <dbReference type="EMBL" id="KAK3734320.1"/>
    </source>
</evidence>
<reference evidence="2" key="1">
    <citation type="journal article" date="2023" name="G3 (Bethesda)">
        <title>A reference genome for the long-term kleptoplast-retaining sea slug Elysia crispata morphotype clarki.</title>
        <authorList>
            <person name="Eastman K.E."/>
            <person name="Pendleton A.L."/>
            <person name="Shaikh M.A."/>
            <person name="Suttiyut T."/>
            <person name="Ogas R."/>
            <person name="Tomko P."/>
            <person name="Gavelis G."/>
            <person name="Widhalm J.R."/>
            <person name="Wisecaver J.H."/>
        </authorList>
    </citation>
    <scope>NUCLEOTIDE SEQUENCE</scope>
    <source>
        <strain evidence="2">ECLA1</strain>
    </source>
</reference>
<gene>
    <name evidence="2" type="ORF">RRG08_058475</name>
</gene>
<protein>
    <submittedName>
        <fullName evidence="2">Uncharacterized protein</fullName>
    </submittedName>
</protein>
<keyword evidence="3" id="KW-1185">Reference proteome</keyword>
<comment type="caution">
    <text evidence="2">The sequence shown here is derived from an EMBL/GenBank/DDBJ whole genome shotgun (WGS) entry which is preliminary data.</text>
</comment>
<feature type="region of interest" description="Disordered" evidence="1">
    <location>
        <begin position="1"/>
        <end position="23"/>
    </location>
</feature>
<organism evidence="2 3">
    <name type="scientific">Elysia crispata</name>
    <name type="common">lettuce slug</name>
    <dbReference type="NCBI Taxonomy" id="231223"/>
    <lineage>
        <taxon>Eukaryota</taxon>
        <taxon>Metazoa</taxon>
        <taxon>Spiralia</taxon>
        <taxon>Lophotrochozoa</taxon>
        <taxon>Mollusca</taxon>
        <taxon>Gastropoda</taxon>
        <taxon>Heterobranchia</taxon>
        <taxon>Euthyneura</taxon>
        <taxon>Panpulmonata</taxon>
        <taxon>Sacoglossa</taxon>
        <taxon>Placobranchoidea</taxon>
        <taxon>Plakobranchidae</taxon>
        <taxon>Elysia</taxon>
    </lineage>
</organism>